<dbReference type="EMBL" id="LCMS01000005">
    <property type="protein sequence ID" value="KKU41222.1"/>
    <property type="molecule type" value="Genomic_DNA"/>
</dbReference>
<protein>
    <submittedName>
        <fullName evidence="1">Uncharacterized protein</fullName>
    </submittedName>
</protein>
<evidence type="ECO:0000313" key="1">
    <source>
        <dbReference type="EMBL" id="KKU41222.1"/>
    </source>
</evidence>
<sequence>MSALTQKSIEMFFEEYAITDQEKKACLLPLITPLIYNYNMDIVKLEQEQDPYKQKQLHTSLVELTKKIKEIMEEASC</sequence>
<dbReference type="AlphaFoldDB" id="A0A0G1Q8T2"/>
<organism evidence="1 2">
    <name type="scientific">Candidatus Uhrbacteria bacterium GW2011_GWE2_46_68</name>
    <dbReference type="NCBI Taxonomy" id="1618994"/>
    <lineage>
        <taxon>Bacteria</taxon>
        <taxon>Candidatus Uhriibacteriota</taxon>
    </lineage>
</organism>
<evidence type="ECO:0000313" key="2">
    <source>
        <dbReference type="Proteomes" id="UP000034795"/>
    </source>
</evidence>
<dbReference type="STRING" id="1618994.UX57_C0005G0052"/>
<name>A0A0G1Q8T2_9BACT</name>
<proteinExistence type="predicted"/>
<comment type="caution">
    <text evidence="1">The sequence shown here is derived from an EMBL/GenBank/DDBJ whole genome shotgun (WGS) entry which is preliminary data.</text>
</comment>
<dbReference type="Proteomes" id="UP000034795">
    <property type="component" value="Unassembled WGS sequence"/>
</dbReference>
<accession>A0A0G1Q8T2</accession>
<gene>
    <name evidence="1" type="ORF">UX57_C0005G0052</name>
</gene>
<reference evidence="1 2" key="1">
    <citation type="journal article" date="2015" name="Nature">
        <title>rRNA introns, odd ribosomes, and small enigmatic genomes across a large radiation of phyla.</title>
        <authorList>
            <person name="Brown C.T."/>
            <person name="Hug L.A."/>
            <person name="Thomas B.C."/>
            <person name="Sharon I."/>
            <person name="Castelle C.J."/>
            <person name="Singh A."/>
            <person name="Wilkins M.J."/>
            <person name="Williams K.H."/>
            <person name="Banfield J.F."/>
        </authorList>
    </citation>
    <scope>NUCLEOTIDE SEQUENCE [LARGE SCALE GENOMIC DNA]</scope>
</reference>